<dbReference type="InterPro" id="IPR051010">
    <property type="entry name" value="BCAA_transport"/>
</dbReference>
<evidence type="ECO:0000313" key="5">
    <source>
        <dbReference type="Proteomes" id="UP000319836"/>
    </source>
</evidence>
<dbReference type="PANTHER" id="PTHR30483:SF6">
    <property type="entry name" value="PERIPLASMIC BINDING PROTEIN OF ABC TRANSPORTER FOR NATURAL AMINO ACIDS"/>
    <property type="match status" value="1"/>
</dbReference>
<proteinExistence type="inferred from homology"/>
<evidence type="ECO:0000256" key="1">
    <source>
        <dbReference type="ARBA" id="ARBA00010062"/>
    </source>
</evidence>
<dbReference type="InterPro" id="IPR028081">
    <property type="entry name" value="Leu-bd"/>
</dbReference>
<reference evidence="4 5" key="1">
    <citation type="journal article" date="2019" name="Nat. Microbiol.">
        <title>Mediterranean grassland soil C-N compound turnover is dependent on rainfall and depth, and is mediated by genomically divergent microorganisms.</title>
        <authorList>
            <person name="Diamond S."/>
            <person name="Andeer P.F."/>
            <person name="Li Z."/>
            <person name="Crits-Christoph A."/>
            <person name="Burstein D."/>
            <person name="Anantharaman K."/>
            <person name="Lane K.R."/>
            <person name="Thomas B.C."/>
            <person name="Pan C."/>
            <person name="Northen T.R."/>
            <person name="Banfield J.F."/>
        </authorList>
    </citation>
    <scope>NUCLEOTIDE SEQUENCE [LARGE SCALE GENOMIC DNA]</scope>
    <source>
        <strain evidence="4">WS_10</strain>
    </source>
</reference>
<dbReference type="SUPFAM" id="SSF53822">
    <property type="entry name" value="Periplasmic binding protein-like I"/>
    <property type="match status" value="1"/>
</dbReference>
<gene>
    <name evidence="4" type="ORF">E6K80_13885</name>
</gene>
<dbReference type="InterPro" id="IPR028082">
    <property type="entry name" value="Peripla_BP_I"/>
</dbReference>
<name>A0A538TZ12_UNCEI</name>
<dbReference type="EMBL" id="VBPA01000387">
    <property type="protein sequence ID" value="TMQ68759.1"/>
    <property type="molecule type" value="Genomic_DNA"/>
</dbReference>
<dbReference type="Gene3D" id="3.40.50.2300">
    <property type="match status" value="2"/>
</dbReference>
<comment type="similarity">
    <text evidence="1">Belongs to the leucine-binding protein family.</text>
</comment>
<accession>A0A538TZ12</accession>
<protein>
    <submittedName>
        <fullName evidence="4">Amino acid ABC transporter substrate-binding protein</fullName>
    </submittedName>
</protein>
<evidence type="ECO:0000256" key="2">
    <source>
        <dbReference type="ARBA" id="ARBA00022729"/>
    </source>
</evidence>
<organism evidence="4 5">
    <name type="scientific">Eiseniibacteriota bacterium</name>
    <dbReference type="NCBI Taxonomy" id="2212470"/>
    <lineage>
        <taxon>Bacteria</taxon>
        <taxon>Candidatus Eiseniibacteriota</taxon>
    </lineage>
</organism>
<keyword evidence="2" id="KW-0732">Signal</keyword>
<feature type="domain" description="Leucine-binding protein" evidence="3">
    <location>
        <begin position="136"/>
        <end position="436"/>
    </location>
</feature>
<comment type="caution">
    <text evidence="4">The sequence shown here is derived from an EMBL/GenBank/DDBJ whole genome shotgun (WGS) entry which is preliminary data.</text>
</comment>
<evidence type="ECO:0000259" key="3">
    <source>
        <dbReference type="Pfam" id="PF13458"/>
    </source>
</evidence>
<dbReference type="Pfam" id="PF13458">
    <property type="entry name" value="Peripla_BP_6"/>
    <property type="match status" value="1"/>
</dbReference>
<dbReference type="PANTHER" id="PTHR30483">
    <property type="entry name" value="LEUCINE-SPECIFIC-BINDING PROTEIN"/>
    <property type="match status" value="1"/>
</dbReference>
<dbReference type="AlphaFoldDB" id="A0A538TZ12"/>
<evidence type="ECO:0000313" key="4">
    <source>
        <dbReference type="EMBL" id="TMQ68759.1"/>
    </source>
</evidence>
<dbReference type="Proteomes" id="UP000319836">
    <property type="component" value="Unassembled WGS sequence"/>
</dbReference>
<sequence>MSRRAAAAALLIGLAALGAVPRDSPAAIPTPLANADGWAAQPPGRERDRILERWLSYGALPELMWVLRRGPEELGPVETELVERAIDRTPPARPDLRRRLLARLAALDLRRARKRYGAMAGVVAEAPLAPRASAFRIGVLAPIGGPYSDYATALDAGVEVALEPEGAASLPAEVRVWDTGDDDPPRTIAALDSAVQRAGVLVGELLSAPTEIAAAAARVYGTPLVSPTATDERIGAMGPRVYQIGPSGYQRGERLARAMSLGGRRVGLLTSTASNPAFAQGFADAALAAGADVVSRATYAPGAPSFRAEAHDLTTRKVEVLFWDGEPGEADALLRQLAHDRASMRIGGGGALAPEAHHAEMHFLLEGVQYVAEEWTLPPGLRSTLDSASSARTGSPASPVFVRGWLAGRAIRAALDAGALAPEEIAAELAKRRIPGGFLESHGFLEPGIPGLELPVYTISRGKSVAVEE</sequence>
<dbReference type="CDD" id="cd06268">
    <property type="entry name" value="PBP1_ABC_transporter_LIVBP-like"/>
    <property type="match status" value="1"/>
</dbReference>